<feature type="region of interest" description="Disordered" evidence="1">
    <location>
        <begin position="1"/>
        <end position="39"/>
    </location>
</feature>
<dbReference type="GeneID" id="119741054"/>
<keyword evidence="3" id="KW-1185">Reference proteome</keyword>
<dbReference type="EnsemblMetazoa" id="XM_038216669.1">
    <property type="protein sequence ID" value="XP_038072597.1"/>
    <property type="gene ID" value="LOC119741054"/>
</dbReference>
<evidence type="ECO:0000313" key="3">
    <source>
        <dbReference type="Proteomes" id="UP000887568"/>
    </source>
</evidence>
<dbReference type="AlphaFoldDB" id="A0A914BAX6"/>
<organism evidence="2 3">
    <name type="scientific">Patiria miniata</name>
    <name type="common">Bat star</name>
    <name type="synonym">Asterina miniata</name>
    <dbReference type="NCBI Taxonomy" id="46514"/>
    <lineage>
        <taxon>Eukaryota</taxon>
        <taxon>Metazoa</taxon>
        <taxon>Echinodermata</taxon>
        <taxon>Eleutherozoa</taxon>
        <taxon>Asterozoa</taxon>
        <taxon>Asteroidea</taxon>
        <taxon>Valvatacea</taxon>
        <taxon>Valvatida</taxon>
        <taxon>Asterinidae</taxon>
        <taxon>Patiria</taxon>
    </lineage>
</organism>
<feature type="compositionally biased region" description="Basic and acidic residues" evidence="1">
    <location>
        <begin position="28"/>
        <end position="37"/>
    </location>
</feature>
<reference evidence="2" key="1">
    <citation type="submission" date="2022-11" db="UniProtKB">
        <authorList>
            <consortium name="EnsemblMetazoa"/>
        </authorList>
    </citation>
    <scope>IDENTIFICATION</scope>
</reference>
<dbReference type="InterPro" id="IPR029063">
    <property type="entry name" value="SAM-dependent_MTases_sf"/>
</dbReference>
<dbReference type="OMA" id="FGTNSPW"/>
<dbReference type="OrthoDB" id="540004at2759"/>
<dbReference type="CDD" id="cd02440">
    <property type="entry name" value="AdoMet_MTases"/>
    <property type="match status" value="1"/>
</dbReference>
<proteinExistence type="predicted"/>
<dbReference type="Pfam" id="PF13489">
    <property type="entry name" value="Methyltransf_23"/>
    <property type="match status" value="1"/>
</dbReference>
<evidence type="ECO:0000313" key="2">
    <source>
        <dbReference type="EnsemblMetazoa" id="XP_038072597.1"/>
    </source>
</evidence>
<dbReference type="RefSeq" id="XP_038072597.1">
    <property type="nucleotide sequence ID" value="XM_038216669.1"/>
</dbReference>
<dbReference type="Proteomes" id="UP000887568">
    <property type="component" value="Unplaced"/>
</dbReference>
<dbReference type="Gene3D" id="3.40.50.150">
    <property type="entry name" value="Vaccinia Virus protein VP39"/>
    <property type="match status" value="1"/>
</dbReference>
<accession>A0A914BAX6</accession>
<dbReference type="SUPFAM" id="SSF53335">
    <property type="entry name" value="S-adenosyl-L-methionine-dependent methyltransferases"/>
    <property type="match status" value="1"/>
</dbReference>
<dbReference type="PANTHER" id="PTHR43861">
    <property type="entry name" value="TRANS-ACONITATE 2-METHYLTRANSFERASE-RELATED"/>
    <property type="match status" value="1"/>
</dbReference>
<protein>
    <recommendedName>
        <fullName evidence="4">Methyltransferase domain-containing protein</fullName>
    </recommendedName>
</protein>
<name>A0A914BAX6_PATMI</name>
<sequence>MNRTDFYNETFEQGTRVDQRSNMAEPEQEQHFHHHGNEEEEYDWMNSKLYQCKVAYKEKFIAGMELDKKYRLMDVGCSEGEFMTELSAKVHSIVGVDNDAAAIVKARQANTVPNVSYEIADFGVDLGDHGKEWREQFDVVMSGFVLHFVDDYGKFIRNVCDCTKPGGKLYLTYFGDSRGWTAQAGAFLRGHPKWGEYVKDAKSKNVVLESTLDEVKELFADNGFTVVKIEEHELATDDFSDEDAEGYMGVLSALSSIPDKHSSECMADVRKFSKDYYGTNSPWQYVQLVAKK</sequence>
<evidence type="ECO:0008006" key="4">
    <source>
        <dbReference type="Google" id="ProtNLM"/>
    </source>
</evidence>
<evidence type="ECO:0000256" key="1">
    <source>
        <dbReference type="SAM" id="MobiDB-lite"/>
    </source>
</evidence>
<feature type="compositionally biased region" description="Polar residues" evidence="1">
    <location>
        <begin position="1"/>
        <end position="13"/>
    </location>
</feature>